<dbReference type="InterPro" id="IPR011990">
    <property type="entry name" value="TPR-like_helical_dom_sf"/>
</dbReference>
<feature type="domain" description="OmpA-like" evidence="4">
    <location>
        <begin position="505"/>
        <end position="621"/>
    </location>
</feature>
<dbReference type="Pfam" id="PF00691">
    <property type="entry name" value="OmpA"/>
    <property type="match status" value="1"/>
</dbReference>
<dbReference type="SUPFAM" id="SSF81901">
    <property type="entry name" value="HCP-like"/>
    <property type="match status" value="1"/>
</dbReference>
<evidence type="ECO:0000256" key="2">
    <source>
        <dbReference type="ARBA" id="ARBA00023136"/>
    </source>
</evidence>
<dbReference type="PRINTS" id="PR01021">
    <property type="entry name" value="OMPADOMAIN"/>
</dbReference>
<dbReference type="Pfam" id="PF07676">
    <property type="entry name" value="PD40"/>
    <property type="match status" value="3"/>
</dbReference>
<dbReference type="InterPro" id="IPR036737">
    <property type="entry name" value="OmpA-like_sf"/>
</dbReference>
<evidence type="ECO:0000256" key="1">
    <source>
        <dbReference type="ARBA" id="ARBA00004442"/>
    </source>
</evidence>
<dbReference type="Gene3D" id="1.25.40.10">
    <property type="entry name" value="Tetratricopeptide repeat domain"/>
    <property type="match status" value="1"/>
</dbReference>
<proteinExistence type="predicted"/>
<accession>A0A381QQ97</accession>
<dbReference type="SUPFAM" id="SSF82171">
    <property type="entry name" value="DPP6 N-terminal domain-like"/>
    <property type="match status" value="1"/>
</dbReference>
<gene>
    <name evidence="5" type="ORF">METZ01_LOCUS34380</name>
</gene>
<name>A0A381QQ97_9ZZZZ</name>
<comment type="subcellular location">
    <subcellularLocation>
        <location evidence="1">Cell outer membrane</location>
    </subcellularLocation>
</comment>
<dbReference type="InterPro" id="IPR050330">
    <property type="entry name" value="Bact_OuterMem_StrucFunc"/>
</dbReference>
<dbReference type="InterPro" id="IPR006664">
    <property type="entry name" value="OMP_bac"/>
</dbReference>
<dbReference type="CDD" id="cd07185">
    <property type="entry name" value="OmpA_C-like"/>
    <property type="match status" value="1"/>
</dbReference>
<organism evidence="5">
    <name type="scientific">marine metagenome</name>
    <dbReference type="NCBI Taxonomy" id="408172"/>
    <lineage>
        <taxon>unclassified sequences</taxon>
        <taxon>metagenomes</taxon>
        <taxon>ecological metagenomes</taxon>
    </lineage>
</organism>
<sequence length="638" mass="72558">MFSCITSKTAQKNFNNAEFNTAAYKYQKLLKEGDSEINFLLAESYRKSNNLWKAEKYYKDAIINGYKDEIAYYYLLQSLKANNNFEEADSLISSYLSKSNNEEISKLIRIEAKNIANLKLYPDTSYYKVKNLNAINTSFAEYSPSYSNGKLYFVSNRSLDKIYKGTGTPFTDIYEIKTKGAIVNIETLKKLEENINESEINEGSITFSSDGLYMVFAKGNDGKSSGRNNVDLYYSRFRGKKWTNPRLLNVSTSRSWDSTPFLTKDGKTLYFASNKAKGFGGTDIYKANVNRRGRWINIQNLGPEINTPGNEMFPSVSQDGRLFFSSDNHESFGGLDILVATRKAGKISVSNPGKPLNSRGDDFGINLFNPTRGFFTSNRDGGKGDDDIYTFVNNDPNLKIVNYTLKGTTLTPKDQSNFSILGNSVVKLLDKNENIIEETFTDNNGKFEFTVFTDEEYILIGEKENYFSSRSDFSTIGKSLDKSKLKEFITNVNFEKNLILDQIIIDKSIVLDNIYYDLDKADIRTDAAIELNKLVTIMTDNPTISIELSSHTDDRASPEYNQDLSQRRAESAVFYIISKGIDQNRIIAKGYGESQLKILNAKTEEEHQINRRTEFKVTSYELIEEAEDSQTEERFFIN</sequence>
<dbReference type="SUPFAM" id="SSF103088">
    <property type="entry name" value="OmpA-like"/>
    <property type="match status" value="1"/>
</dbReference>
<keyword evidence="3" id="KW-0998">Cell outer membrane</keyword>
<dbReference type="AlphaFoldDB" id="A0A381QQ97"/>
<evidence type="ECO:0000259" key="4">
    <source>
        <dbReference type="PROSITE" id="PS51123"/>
    </source>
</evidence>
<dbReference type="Gene3D" id="3.30.1330.60">
    <property type="entry name" value="OmpA-like domain"/>
    <property type="match status" value="1"/>
</dbReference>
<dbReference type="InterPro" id="IPR006665">
    <property type="entry name" value="OmpA-like"/>
</dbReference>
<keyword evidence="2" id="KW-0472">Membrane</keyword>
<protein>
    <recommendedName>
        <fullName evidence="4">OmpA-like domain-containing protein</fullName>
    </recommendedName>
</protein>
<dbReference type="GO" id="GO:0009279">
    <property type="term" value="C:cell outer membrane"/>
    <property type="evidence" value="ECO:0007669"/>
    <property type="project" value="UniProtKB-SubCell"/>
</dbReference>
<dbReference type="PANTHER" id="PTHR30329:SF21">
    <property type="entry name" value="LIPOPROTEIN YIAD-RELATED"/>
    <property type="match status" value="1"/>
</dbReference>
<dbReference type="Gene3D" id="2.120.10.30">
    <property type="entry name" value="TolB, C-terminal domain"/>
    <property type="match status" value="1"/>
</dbReference>
<dbReference type="InterPro" id="IPR011042">
    <property type="entry name" value="6-blade_b-propeller_TolB-like"/>
</dbReference>
<reference evidence="5" key="1">
    <citation type="submission" date="2018-05" db="EMBL/GenBank/DDBJ databases">
        <authorList>
            <person name="Lanie J.A."/>
            <person name="Ng W.-L."/>
            <person name="Kazmierczak K.M."/>
            <person name="Andrzejewski T.M."/>
            <person name="Davidsen T.M."/>
            <person name="Wayne K.J."/>
            <person name="Tettelin H."/>
            <person name="Glass J.I."/>
            <person name="Rusch D."/>
            <person name="Podicherti R."/>
            <person name="Tsui H.-C.T."/>
            <person name="Winkler M.E."/>
        </authorList>
    </citation>
    <scope>NUCLEOTIDE SEQUENCE</scope>
</reference>
<dbReference type="PANTHER" id="PTHR30329">
    <property type="entry name" value="STATOR ELEMENT OF FLAGELLAR MOTOR COMPLEX"/>
    <property type="match status" value="1"/>
</dbReference>
<dbReference type="PROSITE" id="PS51123">
    <property type="entry name" value="OMPA_2"/>
    <property type="match status" value="1"/>
</dbReference>
<dbReference type="InterPro" id="IPR011659">
    <property type="entry name" value="WD40"/>
</dbReference>
<evidence type="ECO:0000313" key="5">
    <source>
        <dbReference type="EMBL" id="SUZ81526.1"/>
    </source>
</evidence>
<dbReference type="EMBL" id="UINC01001471">
    <property type="protein sequence ID" value="SUZ81526.1"/>
    <property type="molecule type" value="Genomic_DNA"/>
</dbReference>
<evidence type="ECO:0000256" key="3">
    <source>
        <dbReference type="ARBA" id="ARBA00023237"/>
    </source>
</evidence>